<protein>
    <submittedName>
        <fullName evidence="1">Uncharacterized protein</fullName>
    </submittedName>
</protein>
<name>A0AB38Z4F3_9CAUD</name>
<proteinExistence type="predicted"/>
<reference evidence="1" key="1">
    <citation type="submission" date="2023-08" db="EMBL/GenBank/DDBJ databases">
        <authorList>
            <person name="Rotman E.R."/>
            <person name="Mimee M."/>
        </authorList>
    </citation>
    <scope>NUCLEOTIDE SEQUENCE</scope>
</reference>
<evidence type="ECO:0000313" key="1">
    <source>
        <dbReference type="EMBL" id="WNV45568.1"/>
    </source>
</evidence>
<gene>
    <name evidence="1" type="ORF">FVZTVLPZ_CDS0071</name>
</gene>
<sequence length="31" mass="3725">MVCHFRSFKLFYLSISYHRTSILSSKTLDIM</sequence>
<organism evidence="1">
    <name type="scientific">Klebsiella phage vB_KpnM_Iguana_ER37</name>
    <dbReference type="NCBI Taxonomy" id="3076781"/>
    <lineage>
        <taxon>Viruses</taxon>
        <taxon>Duplodnaviria</taxon>
        <taxon>Heunggongvirae</taxon>
        <taxon>Uroviricota</taxon>
        <taxon>Caudoviricetes</taxon>
    </lineage>
</organism>
<dbReference type="EMBL" id="OR472445">
    <property type="protein sequence ID" value="WNV45568.1"/>
    <property type="molecule type" value="Genomic_DNA"/>
</dbReference>
<accession>A0AB38Z4F3</accession>